<dbReference type="Pfam" id="PF00536">
    <property type="entry name" value="SAM_1"/>
    <property type="match status" value="1"/>
</dbReference>
<feature type="non-terminal residue" evidence="3">
    <location>
        <position position="222"/>
    </location>
</feature>
<dbReference type="Gene3D" id="1.10.150.50">
    <property type="entry name" value="Transcription Factor, Ets-1"/>
    <property type="match status" value="1"/>
</dbReference>
<feature type="compositionally biased region" description="Pro residues" evidence="1">
    <location>
        <begin position="202"/>
        <end position="215"/>
    </location>
</feature>
<feature type="non-terminal residue" evidence="3">
    <location>
        <position position="1"/>
    </location>
</feature>
<dbReference type="SMART" id="SM00454">
    <property type="entry name" value="SAM"/>
    <property type="match status" value="1"/>
</dbReference>
<dbReference type="PANTHER" id="PTHR45899">
    <property type="entry name" value="RHO GTPASE ACTIVATING PROTEIN AT 15B, ISOFORM C"/>
    <property type="match status" value="1"/>
</dbReference>
<protein>
    <submittedName>
        <fullName evidence="3">Arf-GAP with Rho-GAP domain, ANK repeat and PH domain-containing protein 1</fullName>
    </submittedName>
</protein>
<evidence type="ECO:0000313" key="4">
    <source>
        <dbReference type="Proteomes" id="UP000018936"/>
    </source>
</evidence>
<dbReference type="AlphaFoldDB" id="V8N5C9"/>
<feature type="domain" description="SAM" evidence="2">
    <location>
        <begin position="9"/>
        <end position="68"/>
    </location>
</feature>
<dbReference type="GO" id="GO:0005737">
    <property type="term" value="C:cytoplasm"/>
    <property type="evidence" value="ECO:0007669"/>
    <property type="project" value="TreeGrafter"/>
</dbReference>
<dbReference type="PROSITE" id="PS50105">
    <property type="entry name" value="SAM_DOMAIN"/>
    <property type="match status" value="1"/>
</dbReference>
<evidence type="ECO:0000256" key="1">
    <source>
        <dbReference type="SAM" id="MobiDB-lite"/>
    </source>
</evidence>
<gene>
    <name evidence="3" type="primary">ARAP1</name>
    <name evidence="3" type="ORF">L345_17202</name>
</gene>
<evidence type="ECO:0000313" key="3">
    <source>
        <dbReference type="EMBL" id="ETE57086.1"/>
    </source>
</evidence>
<dbReference type="GO" id="GO:0008360">
    <property type="term" value="P:regulation of cell shape"/>
    <property type="evidence" value="ECO:0007669"/>
    <property type="project" value="TreeGrafter"/>
</dbReference>
<dbReference type="InterPro" id="IPR052227">
    <property type="entry name" value="Arf-Rho-GAP_ANK-PH_domain"/>
</dbReference>
<name>V8N5C9_OPHHA</name>
<evidence type="ECO:0000259" key="2">
    <source>
        <dbReference type="PROSITE" id="PS50105"/>
    </source>
</evidence>
<dbReference type="GO" id="GO:0005547">
    <property type="term" value="F:phosphatidylinositol-3,4,5-trisphosphate binding"/>
    <property type="evidence" value="ECO:0007669"/>
    <property type="project" value="TreeGrafter"/>
</dbReference>
<dbReference type="SUPFAM" id="SSF47769">
    <property type="entry name" value="SAM/Pointed domain"/>
    <property type="match status" value="1"/>
</dbReference>
<dbReference type="InterPro" id="IPR013761">
    <property type="entry name" value="SAM/pointed_sf"/>
</dbReference>
<comment type="caution">
    <text evidence="3">The sequence shown here is derived from an EMBL/GenBank/DDBJ whole genome shotgun (WGS) entry which is preliminary data.</text>
</comment>
<keyword evidence="4" id="KW-1185">Reference proteome</keyword>
<proteinExistence type="predicted"/>
<dbReference type="EMBL" id="AZIM01009966">
    <property type="protein sequence ID" value="ETE57086.1"/>
    <property type="molecule type" value="Genomic_DNA"/>
</dbReference>
<dbReference type="InterPro" id="IPR001660">
    <property type="entry name" value="SAM"/>
</dbReference>
<dbReference type="GO" id="GO:0005096">
    <property type="term" value="F:GTPase activator activity"/>
    <property type="evidence" value="ECO:0007669"/>
    <property type="project" value="TreeGrafter"/>
</dbReference>
<reference evidence="3 4" key="1">
    <citation type="journal article" date="2013" name="Proc. Natl. Acad. Sci. U.S.A.">
        <title>The king cobra genome reveals dynamic gene evolution and adaptation in the snake venom system.</title>
        <authorList>
            <person name="Vonk F.J."/>
            <person name="Casewell N.R."/>
            <person name="Henkel C.V."/>
            <person name="Heimberg A.M."/>
            <person name="Jansen H.J."/>
            <person name="McCleary R.J."/>
            <person name="Kerkkamp H.M."/>
            <person name="Vos R.A."/>
            <person name="Guerreiro I."/>
            <person name="Calvete J.J."/>
            <person name="Wuster W."/>
            <person name="Woods A.E."/>
            <person name="Logan J.M."/>
            <person name="Harrison R.A."/>
            <person name="Castoe T.A."/>
            <person name="de Koning A.P."/>
            <person name="Pollock D.D."/>
            <person name="Yandell M."/>
            <person name="Calderon D."/>
            <person name="Renjifo C."/>
            <person name="Currier R.B."/>
            <person name="Salgado D."/>
            <person name="Pla D."/>
            <person name="Sanz L."/>
            <person name="Hyder A.S."/>
            <person name="Ribeiro J.M."/>
            <person name="Arntzen J.W."/>
            <person name="van den Thillart G.E."/>
            <person name="Boetzer M."/>
            <person name="Pirovano W."/>
            <person name="Dirks R.P."/>
            <person name="Spaink H.P."/>
            <person name="Duboule D."/>
            <person name="McGlinn E."/>
            <person name="Kini R.M."/>
            <person name="Richardson M.K."/>
        </authorList>
    </citation>
    <scope>NUCLEOTIDE SEQUENCE</scope>
    <source>
        <tissue evidence="3">Blood</tissue>
    </source>
</reference>
<dbReference type="Proteomes" id="UP000018936">
    <property type="component" value="Unassembled WGS sequence"/>
</dbReference>
<dbReference type="OrthoDB" id="196165at2759"/>
<accession>V8N5C9</accession>
<feature type="region of interest" description="Disordered" evidence="1">
    <location>
        <begin position="97"/>
        <end position="222"/>
    </location>
</feature>
<sequence length="222" mass="24338">MAEEPSLALAEWLRTLRLDQYTEAFEQNQLRCLQDCQPLTDESLLRLGVLLPGHRKRILSALVKVFSKSPSERPQLPPRRPIPMKRHVFRTCTSAAASLPEQEERPDLAGPSSKGVPPGRGSEAPIGLPIIPPPIPPRTSCHPPVKFSASFPDLPADVRLDSGLDPSPQPAGERLSPPFLEEGPKPPLPPLPAKRHQLESKPPVPLRPPTLPPRVVPQKAKP</sequence>
<dbReference type="PANTHER" id="PTHR45899:SF3">
    <property type="entry name" value="ARF-GAP WITH RHO-GAP DOMAIN, ANK REPEAT AND PH DOMAIN-CONTAINING PROTEIN 1"/>
    <property type="match status" value="1"/>
</dbReference>
<organism evidence="3 4">
    <name type="scientific">Ophiophagus hannah</name>
    <name type="common">King cobra</name>
    <name type="synonym">Naja hannah</name>
    <dbReference type="NCBI Taxonomy" id="8665"/>
    <lineage>
        <taxon>Eukaryota</taxon>
        <taxon>Metazoa</taxon>
        <taxon>Chordata</taxon>
        <taxon>Craniata</taxon>
        <taxon>Vertebrata</taxon>
        <taxon>Euteleostomi</taxon>
        <taxon>Lepidosauria</taxon>
        <taxon>Squamata</taxon>
        <taxon>Bifurcata</taxon>
        <taxon>Unidentata</taxon>
        <taxon>Episquamata</taxon>
        <taxon>Toxicofera</taxon>
        <taxon>Serpentes</taxon>
        <taxon>Colubroidea</taxon>
        <taxon>Elapidae</taxon>
        <taxon>Elapinae</taxon>
        <taxon>Ophiophagus</taxon>
    </lineage>
</organism>